<evidence type="ECO:0000313" key="3">
    <source>
        <dbReference type="Proteomes" id="UP000761534"/>
    </source>
</evidence>
<keyword evidence="3" id="KW-1185">Reference proteome</keyword>
<comment type="caution">
    <text evidence="2">The sequence shown here is derived from an EMBL/GenBank/DDBJ whole genome shotgun (WGS) entry which is preliminary data.</text>
</comment>
<evidence type="ECO:0000259" key="1">
    <source>
        <dbReference type="Pfam" id="PF03061"/>
    </source>
</evidence>
<feature type="domain" description="Thioesterase" evidence="1">
    <location>
        <begin position="91"/>
        <end position="152"/>
    </location>
</feature>
<dbReference type="InterPro" id="IPR029069">
    <property type="entry name" value="HotDog_dom_sf"/>
</dbReference>
<evidence type="ECO:0000313" key="2">
    <source>
        <dbReference type="EMBL" id="KAA8908503.1"/>
    </source>
</evidence>
<dbReference type="Proteomes" id="UP000761534">
    <property type="component" value="Unassembled WGS sequence"/>
</dbReference>
<dbReference type="VEuPathDB" id="FungiDB:TRICI_004765"/>
<dbReference type="InterPro" id="IPR006683">
    <property type="entry name" value="Thioestr_dom"/>
</dbReference>
<dbReference type="CDD" id="cd03443">
    <property type="entry name" value="PaaI_thioesterase"/>
    <property type="match status" value="1"/>
</dbReference>
<reference evidence="2" key="1">
    <citation type="journal article" date="2019" name="G3 (Bethesda)">
        <title>Genome Assemblies of Two Rare Opportunistic Yeast Pathogens: Diutina rugosa (syn. Candida rugosa) and Trichomonascus ciferrii (syn. Candida ciferrii).</title>
        <authorList>
            <person name="Mixao V."/>
            <person name="Saus E."/>
            <person name="Hansen A.P."/>
            <person name="Lass-Florl C."/>
            <person name="Gabaldon T."/>
        </authorList>
    </citation>
    <scope>NUCLEOTIDE SEQUENCE</scope>
    <source>
        <strain evidence="2">CBS 4856</strain>
    </source>
</reference>
<name>A0A642UZJ3_9ASCO</name>
<protein>
    <recommendedName>
        <fullName evidence="1">Thioesterase domain-containing protein</fullName>
    </recommendedName>
</protein>
<dbReference type="SUPFAM" id="SSF54637">
    <property type="entry name" value="Thioesterase/thiol ester dehydrase-isomerase"/>
    <property type="match status" value="1"/>
</dbReference>
<accession>A0A642UZJ3</accession>
<dbReference type="Pfam" id="PF03061">
    <property type="entry name" value="4HBT"/>
    <property type="match status" value="1"/>
</dbReference>
<dbReference type="PANTHER" id="PTHR47260:SF1">
    <property type="entry name" value="UPF0644 PROTEIN PB2B4.06"/>
    <property type="match status" value="1"/>
</dbReference>
<dbReference type="OrthoDB" id="506431at2759"/>
<sequence length="199" mass="21946">MTVESVMEGLDEHPYVRKLIDSGKYDISYPYQDVEEERKEYSLTSGILISSGLISPTPMALTTKREIIDETGECELFVFYHLGPRICGHKGIIHGGLLATLLDESLCRCGFQVLPHKVGVTASLNIQYCSPTPADSHIVLKAKTSKLDGRKVWVEGTTNVLPPPNEYDCLKELTVGTKAELLAIEPKWASKLTETGTAH</sequence>
<dbReference type="AlphaFoldDB" id="A0A642UZJ3"/>
<dbReference type="EMBL" id="SWFS01000362">
    <property type="protein sequence ID" value="KAA8908503.1"/>
    <property type="molecule type" value="Genomic_DNA"/>
</dbReference>
<organism evidence="2 3">
    <name type="scientific">Trichomonascus ciferrii</name>
    <dbReference type="NCBI Taxonomy" id="44093"/>
    <lineage>
        <taxon>Eukaryota</taxon>
        <taxon>Fungi</taxon>
        <taxon>Dikarya</taxon>
        <taxon>Ascomycota</taxon>
        <taxon>Saccharomycotina</taxon>
        <taxon>Dipodascomycetes</taxon>
        <taxon>Dipodascales</taxon>
        <taxon>Trichomonascaceae</taxon>
        <taxon>Trichomonascus</taxon>
        <taxon>Trichomonascus ciferrii complex</taxon>
    </lineage>
</organism>
<proteinExistence type="predicted"/>
<dbReference type="Gene3D" id="3.10.129.10">
    <property type="entry name" value="Hotdog Thioesterase"/>
    <property type="match status" value="1"/>
</dbReference>
<dbReference type="PANTHER" id="PTHR47260">
    <property type="entry name" value="UPF0644 PROTEIN PB2B4.06"/>
    <property type="match status" value="1"/>
</dbReference>
<dbReference type="InterPro" id="IPR052061">
    <property type="entry name" value="PTE-AB_protein"/>
</dbReference>
<gene>
    <name evidence="2" type="ORF">TRICI_004765</name>
</gene>